<dbReference type="EMBL" id="BGZK01000890">
    <property type="protein sequence ID" value="GBP64195.1"/>
    <property type="molecule type" value="Genomic_DNA"/>
</dbReference>
<comment type="caution">
    <text evidence="2">The sequence shown here is derived from an EMBL/GenBank/DDBJ whole genome shotgun (WGS) entry which is preliminary data.</text>
</comment>
<gene>
    <name evidence="2" type="ORF">EVAR_35584_1</name>
</gene>
<accession>A0A4C1XPR6</accession>
<evidence type="ECO:0000256" key="1">
    <source>
        <dbReference type="SAM" id="MobiDB-lite"/>
    </source>
</evidence>
<proteinExistence type="predicted"/>
<protein>
    <submittedName>
        <fullName evidence="2">Uncharacterized protein</fullName>
    </submittedName>
</protein>
<keyword evidence="3" id="KW-1185">Reference proteome</keyword>
<organism evidence="2 3">
    <name type="scientific">Eumeta variegata</name>
    <name type="common">Bagworm moth</name>
    <name type="synonym">Eumeta japonica</name>
    <dbReference type="NCBI Taxonomy" id="151549"/>
    <lineage>
        <taxon>Eukaryota</taxon>
        <taxon>Metazoa</taxon>
        <taxon>Ecdysozoa</taxon>
        <taxon>Arthropoda</taxon>
        <taxon>Hexapoda</taxon>
        <taxon>Insecta</taxon>
        <taxon>Pterygota</taxon>
        <taxon>Neoptera</taxon>
        <taxon>Endopterygota</taxon>
        <taxon>Lepidoptera</taxon>
        <taxon>Glossata</taxon>
        <taxon>Ditrysia</taxon>
        <taxon>Tineoidea</taxon>
        <taxon>Psychidae</taxon>
        <taxon>Oiketicinae</taxon>
        <taxon>Eumeta</taxon>
    </lineage>
</organism>
<evidence type="ECO:0000313" key="2">
    <source>
        <dbReference type="EMBL" id="GBP64195.1"/>
    </source>
</evidence>
<dbReference type="Proteomes" id="UP000299102">
    <property type="component" value="Unassembled WGS sequence"/>
</dbReference>
<name>A0A4C1XPR6_EUMVA</name>
<evidence type="ECO:0000313" key="3">
    <source>
        <dbReference type="Proteomes" id="UP000299102"/>
    </source>
</evidence>
<reference evidence="2 3" key="1">
    <citation type="journal article" date="2019" name="Commun. Biol.">
        <title>The bagworm genome reveals a unique fibroin gene that provides high tensile strength.</title>
        <authorList>
            <person name="Kono N."/>
            <person name="Nakamura H."/>
            <person name="Ohtoshi R."/>
            <person name="Tomita M."/>
            <person name="Numata K."/>
            <person name="Arakawa K."/>
        </authorList>
    </citation>
    <scope>NUCLEOTIDE SEQUENCE [LARGE SCALE GENOMIC DNA]</scope>
</reference>
<sequence length="84" mass="9094">MARQAVGHGPHHALAQRGNLKTQTPLSEIKGSLHSGCSGFIRTKDSCLGFHKNQGQLPRVSEEPRTAASGFIRTKDSCLGFHKN</sequence>
<feature type="region of interest" description="Disordered" evidence="1">
    <location>
        <begin position="1"/>
        <end position="23"/>
    </location>
</feature>
<dbReference type="AlphaFoldDB" id="A0A4C1XPR6"/>